<evidence type="ECO:0008006" key="4">
    <source>
        <dbReference type="Google" id="ProtNLM"/>
    </source>
</evidence>
<name>A0A4Y3WYB9_9PSEU</name>
<keyword evidence="3" id="KW-1185">Reference proteome</keyword>
<organism evidence="2 3">
    <name type="scientific">Pseudonocardia hydrocarbonoxydans</name>
    <dbReference type="NCBI Taxonomy" id="76726"/>
    <lineage>
        <taxon>Bacteria</taxon>
        <taxon>Bacillati</taxon>
        <taxon>Actinomycetota</taxon>
        <taxon>Actinomycetes</taxon>
        <taxon>Pseudonocardiales</taxon>
        <taxon>Pseudonocardiaceae</taxon>
        <taxon>Pseudonocardia</taxon>
    </lineage>
</organism>
<dbReference type="RefSeq" id="WP_141282464.1">
    <property type="nucleotide sequence ID" value="NZ_BAAARZ010000013.1"/>
</dbReference>
<evidence type="ECO:0000256" key="1">
    <source>
        <dbReference type="SAM" id="Phobius"/>
    </source>
</evidence>
<proteinExistence type="predicted"/>
<evidence type="ECO:0000313" key="2">
    <source>
        <dbReference type="EMBL" id="GEC22719.1"/>
    </source>
</evidence>
<keyword evidence="1" id="KW-1133">Transmembrane helix</keyword>
<gene>
    <name evidence="2" type="ORF">PHY01_50020</name>
</gene>
<feature type="transmembrane region" description="Helical" evidence="1">
    <location>
        <begin position="66"/>
        <end position="87"/>
    </location>
</feature>
<dbReference type="Proteomes" id="UP000320338">
    <property type="component" value="Unassembled WGS sequence"/>
</dbReference>
<protein>
    <recommendedName>
        <fullName evidence="4">DUF983 domain-containing protein</fullName>
    </recommendedName>
</protein>
<keyword evidence="1" id="KW-0472">Membrane</keyword>
<comment type="caution">
    <text evidence="2">The sequence shown here is derived from an EMBL/GenBank/DDBJ whole genome shotgun (WGS) entry which is preliminary data.</text>
</comment>
<dbReference type="EMBL" id="BJNG01000054">
    <property type="protein sequence ID" value="GEC22719.1"/>
    <property type="molecule type" value="Genomic_DNA"/>
</dbReference>
<sequence>MGTKTVAGVDGRTWQVRRNIEWSVPATGDDFEHDVDGGRGAAVLILSSLFLFWVILIVWTPALVHIPWFLVVLAGAVVLFFPIRWWLRRPWTVVAETAGSYDQPAERWTGLVRGGTKAREELRIVVRRLRTQGTPGHADSPLQPVN</sequence>
<reference evidence="2 3" key="1">
    <citation type="submission" date="2019-06" db="EMBL/GenBank/DDBJ databases">
        <title>Whole genome shotgun sequence of Pseudonocardia hydrocarbonoxydans NBRC 14498.</title>
        <authorList>
            <person name="Hosoyama A."/>
            <person name="Uohara A."/>
            <person name="Ohji S."/>
            <person name="Ichikawa N."/>
        </authorList>
    </citation>
    <scope>NUCLEOTIDE SEQUENCE [LARGE SCALE GENOMIC DNA]</scope>
    <source>
        <strain evidence="2 3">NBRC 14498</strain>
    </source>
</reference>
<dbReference type="AlphaFoldDB" id="A0A4Y3WYB9"/>
<feature type="transmembrane region" description="Helical" evidence="1">
    <location>
        <begin position="41"/>
        <end position="60"/>
    </location>
</feature>
<keyword evidence="1" id="KW-0812">Transmembrane</keyword>
<accession>A0A4Y3WYB9</accession>
<dbReference type="OrthoDB" id="3573515at2"/>
<evidence type="ECO:0000313" key="3">
    <source>
        <dbReference type="Proteomes" id="UP000320338"/>
    </source>
</evidence>